<evidence type="ECO:0000256" key="1">
    <source>
        <dbReference type="PROSITE-ProRule" id="PRU00042"/>
    </source>
</evidence>
<protein>
    <recommendedName>
        <fullName evidence="3">C2H2-type domain-containing protein</fullName>
    </recommendedName>
</protein>
<feature type="compositionally biased region" description="Polar residues" evidence="2">
    <location>
        <begin position="156"/>
        <end position="167"/>
    </location>
</feature>
<dbReference type="GO" id="GO:0008270">
    <property type="term" value="F:zinc ion binding"/>
    <property type="evidence" value="ECO:0007669"/>
    <property type="project" value="UniProtKB-KW"/>
</dbReference>
<keyword evidence="5" id="KW-1185">Reference proteome</keyword>
<name>A0AAD9W5A5_PHOAM</name>
<keyword evidence="1" id="KW-0863">Zinc-finger</keyword>
<dbReference type="PANTHER" id="PTHR46179">
    <property type="entry name" value="ZINC FINGER PROTEIN"/>
    <property type="match status" value="1"/>
</dbReference>
<dbReference type="PROSITE" id="PS50157">
    <property type="entry name" value="ZINC_FINGER_C2H2_2"/>
    <property type="match status" value="2"/>
</dbReference>
<evidence type="ECO:0000256" key="2">
    <source>
        <dbReference type="SAM" id="MobiDB-lite"/>
    </source>
</evidence>
<feature type="compositionally biased region" description="Low complexity" evidence="2">
    <location>
        <begin position="138"/>
        <end position="155"/>
    </location>
</feature>
<dbReference type="InterPro" id="IPR051061">
    <property type="entry name" value="Zinc_finger_trans_reg"/>
</dbReference>
<feature type="compositionally biased region" description="Polar residues" evidence="2">
    <location>
        <begin position="447"/>
        <end position="460"/>
    </location>
</feature>
<keyword evidence="1" id="KW-0479">Metal-binding</keyword>
<dbReference type="PANTHER" id="PTHR46179:SF19">
    <property type="entry name" value="C2H2 FINGER DOMAIN TRANSCRIPTION FACTOR (EUROFUNG)-RELATED"/>
    <property type="match status" value="1"/>
</dbReference>
<feature type="region of interest" description="Disordered" evidence="2">
    <location>
        <begin position="568"/>
        <end position="613"/>
    </location>
</feature>
<feature type="compositionally biased region" description="Low complexity" evidence="2">
    <location>
        <begin position="326"/>
        <end position="344"/>
    </location>
</feature>
<feature type="domain" description="C2H2-type" evidence="3">
    <location>
        <begin position="618"/>
        <end position="643"/>
    </location>
</feature>
<feature type="compositionally biased region" description="Low complexity" evidence="2">
    <location>
        <begin position="179"/>
        <end position="190"/>
    </location>
</feature>
<accession>A0AAD9W5A5</accession>
<feature type="compositionally biased region" description="Polar residues" evidence="2">
    <location>
        <begin position="416"/>
        <end position="427"/>
    </location>
</feature>
<dbReference type="AlphaFoldDB" id="A0AAD9W5A5"/>
<dbReference type="InterPro" id="IPR013087">
    <property type="entry name" value="Znf_C2H2_type"/>
</dbReference>
<evidence type="ECO:0000313" key="5">
    <source>
        <dbReference type="Proteomes" id="UP001265746"/>
    </source>
</evidence>
<dbReference type="Proteomes" id="UP001265746">
    <property type="component" value="Unassembled WGS sequence"/>
</dbReference>
<dbReference type="GO" id="GO:0005634">
    <property type="term" value="C:nucleus"/>
    <property type="evidence" value="ECO:0007669"/>
    <property type="project" value="TreeGrafter"/>
</dbReference>
<feature type="region of interest" description="Disordered" evidence="2">
    <location>
        <begin position="416"/>
        <end position="535"/>
    </location>
</feature>
<organism evidence="4 5">
    <name type="scientific">Phomopsis amygdali</name>
    <name type="common">Fusicoccum amygdali</name>
    <dbReference type="NCBI Taxonomy" id="1214568"/>
    <lineage>
        <taxon>Eukaryota</taxon>
        <taxon>Fungi</taxon>
        <taxon>Dikarya</taxon>
        <taxon>Ascomycota</taxon>
        <taxon>Pezizomycotina</taxon>
        <taxon>Sordariomycetes</taxon>
        <taxon>Sordariomycetidae</taxon>
        <taxon>Diaporthales</taxon>
        <taxon>Diaporthaceae</taxon>
        <taxon>Diaporthe</taxon>
    </lineage>
</organism>
<evidence type="ECO:0000313" key="4">
    <source>
        <dbReference type="EMBL" id="KAK2607327.1"/>
    </source>
</evidence>
<feature type="compositionally biased region" description="Low complexity" evidence="2">
    <location>
        <begin position="579"/>
        <end position="596"/>
    </location>
</feature>
<gene>
    <name evidence="4" type="ORF">N8I77_006007</name>
</gene>
<feature type="domain" description="C2H2-type" evidence="3">
    <location>
        <begin position="670"/>
        <end position="706"/>
    </location>
</feature>
<dbReference type="PROSITE" id="PS00028">
    <property type="entry name" value="ZINC_FINGER_C2H2_1"/>
    <property type="match status" value="1"/>
</dbReference>
<reference evidence="4" key="1">
    <citation type="submission" date="2023-06" db="EMBL/GenBank/DDBJ databases">
        <authorList>
            <person name="Noh H."/>
        </authorList>
    </citation>
    <scope>NUCLEOTIDE SEQUENCE</scope>
    <source>
        <strain evidence="4">DUCC20226</strain>
    </source>
</reference>
<proteinExistence type="predicted"/>
<dbReference type="GO" id="GO:0006357">
    <property type="term" value="P:regulation of transcription by RNA polymerase II"/>
    <property type="evidence" value="ECO:0007669"/>
    <property type="project" value="TreeGrafter"/>
</dbReference>
<feature type="region of interest" description="Disordered" evidence="2">
    <location>
        <begin position="304"/>
        <end position="359"/>
    </location>
</feature>
<feature type="compositionally biased region" description="Polar residues" evidence="2">
    <location>
        <begin position="481"/>
        <end position="494"/>
    </location>
</feature>
<feature type="region of interest" description="Disordered" evidence="2">
    <location>
        <begin position="128"/>
        <end position="190"/>
    </location>
</feature>
<dbReference type="EMBL" id="JAUJFL010000003">
    <property type="protein sequence ID" value="KAK2607327.1"/>
    <property type="molecule type" value="Genomic_DNA"/>
</dbReference>
<dbReference type="Gene3D" id="3.30.160.60">
    <property type="entry name" value="Classic Zinc Finger"/>
    <property type="match status" value="1"/>
</dbReference>
<dbReference type="SMART" id="SM00355">
    <property type="entry name" value="ZnF_C2H2"/>
    <property type="match status" value="3"/>
</dbReference>
<evidence type="ECO:0000259" key="3">
    <source>
        <dbReference type="PROSITE" id="PS50157"/>
    </source>
</evidence>
<sequence>MCTSVLSGTYFSHPGSVDKGCPTRPCALTTFDILQLDPRPHPYSQSLYIYKLPVLTMALANLKFATPPINLTISKSSTYFTIYPSGVMMWLSSNGPTYNNPSSQHRQRYYTQQNPRFSAFLPTAAASDSTLDTDSEIQSQSASSSPQSLSQFPLSTFDSVPTANVPRTPQGDLFRFSTPSSQAQPQPQSLPSVNMMYADSWLGDSNQFPAKNGHRNMHQRESSLSSLGSLGPASPFSFNTANPQIAINESGDSYHGLPIPDDQTYHLAAKAPNPTSHDTFYTNIPYSGDSTSVHSYATMLAPQRNRGDRSGLLPPPDFPSGGSTNSRPVSVASSVASDSPVTPAAPEPEDERRRKTALHTVPKLDRTMTDIYSDELYNPNFSITSMSPSQPSQTTISPNHEVFAQRLQAANSQHLSATHSPISTVSRGRSPFRQGSPLAPAPAHEFPQQSANNMRFNTAQHMREKRKAEQDAAQALRQAMAQPSTSTGTPQTISPKDAVLEFNDDSNNNFPLFSSQDSTGFDASQMSKAAPQSNNFGGLSLDTSFDNYLTSQLSSGMQLPQQYPFVAKHRQQSSLPSISNGSYSVSSRLGSSTSASPVSTALGSPQRPETVGADGGTYTCTYHGCTMRFESPTQLQKHKREGHRQAHGLNGLRRPEAVPASFLNTQAGPHKCERINPSTGKPCNTVFSRPYDLTRHEDTIHNARKQKVRCDVCTEEKTFSRADALTRHYRVCHPDLEFPGKHRKRGSATS</sequence>
<keyword evidence="1" id="KW-0862">Zinc</keyword>
<feature type="compositionally biased region" description="Polar residues" evidence="2">
    <location>
        <begin position="505"/>
        <end position="535"/>
    </location>
</feature>
<comment type="caution">
    <text evidence="4">The sequence shown here is derived from an EMBL/GenBank/DDBJ whole genome shotgun (WGS) entry which is preliminary data.</text>
</comment>